<feature type="region of interest" description="Disordered" evidence="1">
    <location>
        <begin position="34"/>
        <end position="78"/>
    </location>
</feature>
<sequence>MKDNRGTHSLQTSRAAIERCQITTNVLDTMARRGSTAAPLFRPAATVRATRPLPHPPHPAPPYPTPSHSQHSRPKVHE</sequence>
<reference evidence="2 3" key="1">
    <citation type="submission" date="2019-05" db="EMBL/GenBank/DDBJ databases">
        <title>Another draft genome of Portunus trituberculatus and its Hox gene families provides insights of decapod evolution.</title>
        <authorList>
            <person name="Jeong J.-H."/>
            <person name="Song I."/>
            <person name="Kim S."/>
            <person name="Choi T."/>
            <person name="Kim D."/>
            <person name="Ryu S."/>
            <person name="Kim W."/>
        </authorList>
    </citation>
    <scope>NUCLEOTIDE SEQUENCE [LARGE SCALE GENOMIC DNA]</scope>
    <source>
        <tissue evidence="2">Muscle</tissue>
    </source>
</reference>
<proteinExistence type="predicted"/>
<comment type="caution">
    <text evidence="2">The sequence shown here is derived from an EMBL/GenBank/DDBJ whole genome shotgun (WGS) entry which is preliminary data.</text>
</comment>
<evidence type="ECO:0000313" key="3">
    <source>
        <dbReference type="Proteomes" id="UP000324222"/>
    </source>
</evidence>
<dbReference type="EMBL" id="VSRR010000020">
    <property type="protein sequence ID" value="MPC08169.1"/>
    <property type="molecule type" value="Genomic_DNA"/>
</dbReference>
<accession>A0A5B7CF66</accession>
<protein>
    <submittedName>
        <fullName evidence="2">Uncharacterized protein</fullName>
    </submittedName>
</protein>
<evidence type="ECO:0000313" key="2">
    <source>
        <dbReference type="EMBL" id="MPC08169.1"/>
    </source>
</evidence>
<dbReference type="Proteomes" id="UP000324222">
    <property type="component" value="Unassembled WGS sequence"/>
</dbReference>
<evidence type="ECO:0000256" key="1">
    <source>
        <dbReference type="SAM" id="MobiDB-lite"/>
    </source>
</evidence>
<name>A0A5B7CF66_PORTR</name>
<dbReference type="AlphaFoldDB" id="A0A5B7CF66"/>
<keyword evidence="3" id="KW-1185">Reference proteome</keyword>
<organism evidence="2 3">
    <name type="scientific">Portunus trituberculatus</name>
    <name type="common">Swimming crab</name>
    <name type="synonym">Neptunus trituberculatus</name>
    <dbReference type="NCBI Taxonomy" id="210409"/>
    <lineage>
        <taxon>Eukaryota</taxon>
        <taxon>Metazoa</taxon>
        <taxon>Ecdysozoa</taxon>
        <taxon>Arthropoda</taxon>
        <taxon>Crustacea</taxon>
        <taxon>Multicrustacea</taxon>
        <taxon>Malacostraca</taxon>
        <taxon>Eumalacostraca</taxon>
        <taxon>Eucarida</taxon>
        <taxon>Decapoda</taxon>
        <taxon>Pleocyemata</taxon>
        <taxon>Brachyura</taxon>
        <taxon>Eubrachyura</taxon>
        <taxon>Portunoidea</taxon>
        <taxon>Portunidae</taxon>
        <taxon>Portuninae</taxon>
        <taxon>Portunus</taxon>
    </lineage>
</organism>
<gene>
    <name evidence="2" type="ORF">E2C01_000746</name>
</gene>
<feature type="compositionally biased region" description="Pro residues" evidence="1">
    <location>
        <begin position="53"/>
        <end position="65"/>
    </location>
</feature>